<dbReference type="EMBL" id="JABAGV010000027">
    <property type="protein sequence ID" value="MBC2475420.1"/>
    <property type="molecule type" value="Genomic_DNA"/>
</dbReference>
<evidence type="ECO:0000313" key="1">
    <source>
        <dbReference type="EMBL" id="MBC2475420.1"/>
    </source>
</evidence>
<dbReference type="NCBIfam" id="TIGR01537">
    <property type="entry name" value="portal_HK97"/>
    <property type="match status" value="1"/>
</dbReference>
<comment type="caution">
    <text evidence="1">The sequence shown here is derived from an EMBL/GenBank/DDBJ whole genome shotgun (WGS) entry which is preliminary data.</text>
</comment>
<gene>
    <name evidence="1" type="ORF">HGI39_11990</name>
</gene>
<accession>A0AAW3W8V8</accession>
<name>A0AAW3W8V8_CLOBE</name>
<proteinExistence type="predicted"/>
<dbReference type="AlphaFoldDB" id="A0AAW3W8V8"/>
<dbReference type="Proteomes" id="UP001194098">
    <property type="component" value="Unassembled WGS sequence"/>
</dbReference>
<sequence>MGVISKIKNTFKNQSTSEVETIGTNPTLEQLESFFHTTIEEISNSKLTSASYYACMQIRCNAIAKLPIKLMQETEKGANKAVDHNLYKLLKKRPNPFTNAHDFLWATEFQRLEHGNSFWVMGNDIKGNITALYLLDSTRVQIIVDNTGILDKKNAVYYLYSDSKKGELLYTSDNIVHFKNFSMDGLKGTSIKKYIADVIANEQYSNKILKDRYKNGLMDPIIVQYIGDLNDAKQQKIKKKFADMGGAKNAGKVVPIPTDFKVEQLETKLVNSQFFQLQGLTTRHIANAFGVKGFQLNDMEKSTYNNIEQQNKAFYSDTLQNTLTTYEQEMDYKLLTEDEQDEEGYYWQFNVDSILRSDLASRTASYVAGINNSYMTIAEVRKKENLSYIEGTDQLIVGNGASIFLKDLGKQYDKGGGNNE</sequence>
<dbReference type="InterPro" id="IPR006427">
    <property type="entry name" value="Portal_HK97"/>
</dbReference>
<dbReference type="Pfam" id="PF04860">
    <property type="entry name" value="Phage_portal"/>
    <property type="match status" value="1"/>
</dbReference>
<reference evidence="1" key="2">
    <citation type="journal article" date="2022" name="Nat. Biotechnol.">
        <title>Carbon-negative production of acetone and isopropanol by gas fermentation at industrial pilot scale.</title>
        <authorList>
            <person name="Liew F.E."/>
            <person name="Nogle R."/>
            <person name="Abdalla T."/>
            <person name="Rasor B.J."/>
            <person name="Canter C."/>
            <person name="Jensen R.O."/>
            <person name="Wang L."/>
            <person name="Strutz J."/>
            <person name="Chirania P."/>
            <person name="De Tissera S."/>
            <person name="Mueller A.P."/>
            <person name="Ruan Z."/>
            <person name="Gao A."/>
            <person name="Tran L."/>
            <person name="Engle N.L."/>
            <person name="Bromley J.C."/>
            <person name="Daniell J."/>
            <person name="Conrado R."/>
            <person name="Tschaplinski T.J."/>
            <person name="Giannone R.J."/>
            <person name="Hettich R.L."/>
            <person name="Karim A.S."/>
            <person name="Simpson S.D."/>
            <person name="Brown S.D."/>
            <person name="Leang C."/>
            <person name="Jewett M.C."/>
            <person name="Kopke M."/>
        </authorList>
    </citation>
    <scope>NUCLEOTIDE SEQUENCE</scope>
    <source>
        <strain evidence="1">DJ015</strain>
    </source>
</reference>
<evidence type="ECO:0000313" key="2">
    <source>
        <dbReference type="Proteomes" id="UP001194098"/>
    </source>
</evidence>
<organism evidence="1 2">
    <name type="scientific">Clostridium beijerinckii</name>
    <name type="common">Clostridium MP</name>
    <dbReference type="NCBI Taxonomy" id="1520"/>
    <lineage>
        <taxon>Bacteria</taxon>
        <taxon>Bacillati</taxon>
        <taxon>Bacillota</taxon>
        <taxon>Clostridia</taxon>
        <taxon>Eubacteriales</taxon>
        <taxon>Clostridiaceae</taxon>
        <taxon>Clostridium</taxon>
    </lineage>
</organism>
<dbReference type="InterPro" id="IPR006944">
    <property type="entry name" value="Phage/GTA_portal"/>
</dbReference>
<protein>
    <submittedName>
        <fullName evidence="1">Phage portal protein</fullName>
    </submittedName>
</protein>
<dbReference type="RefSeq" id="WP_171780012.1">
    <property type="nucleotide sequence ID" value="NZ_JABAGV010000027.1"/>
</dbReference>
<reference evidence="1" key="1">
    <citation type="submission" date="2020-04" db="EMBL/GenBank/DDBJ databases">
        <authorList>
            <person name="Brown S."/>
        </authorList>
    </citation>
    <scope>NUCLEOTIDE SEQUENCE</scope>
    <source>
        <strain evidence="1">DJ015</strain>
    </source>
</reference>